<dbReference type="STRING" id="1121284.SAMN05660493_01333"/>
<keyword evidence="2" id="KW-1185">Reference proteome</keyword>
<accession>A0A1U7PXF3</accession>
<protein>
    <recommendedName>
        <fullName evidence="3">von Willebrand factor type A domain-containing protein</fullName>
    </recommendedName>
</protein>
<reference evidence="2" key="1">
    <citation type="submission" date="2016-10" db="EMBL/GenBank/DDBJ databases">
        <authorList>
            <person name="Varghese N."/>
            <person name="Submissions S."/>
        </authorList>
    </citation>
    <scope>NUCLEOTIDE SEQUENCE [LARGE SCALE GENOMIC DNA]</scope>
    <source>
        <strain evidence="2">DSM 19482</strain>
    </source>
</reference>
<dbReference type="EMBL" id="FTPU01000011">
    <property type="protein sequence ID" value="SIT96642.1"/>
    <property type="molecule type" value="Genomic_DNA"/>
</dbReference>
<dbReference type="OrthoDB" id="9790144at2"/>
<sequence>MTPLFDAIGFAINKMKKVLKHQKDSNVLVTIFTDGEENASREYTGNQVKTMIENLKNENWTFTYIGTDHDVEKIAINLSITNTLSFEKNSEGISEMFVNERNARNNYYKKISSNKDTKSNYFDEVDNDDGNLNR</sequence>
<name>A0A1U7PXF3_9FLAO</name>
<proteinExistence type="predicted"/>
<evidence type="ECO:0000313" key="2">
    <source>
        <dbReference type="Proteomes" id="UP000187261"/>
    </source>
</evidence>
<dbReference type="SUPFAM" id="SSF53300">
    <property type="entry name" value="vWA-like"/>
    <property type="match status" value="1"/>
</dbReference>
<dbReference type="InterPro" id="IPR036465">
    <property type="entry name" value="vWFA_dom_sf"/>
</dbReference>
<evidence type="ECO:0008006" key="3">
    <source>
        <dbReference type="Google" id="ProtNLM"/>
    </source>
</evidence>
<evidence type="ECO:0000313" key="1">
    <source>
        <dbReference type="EMBL" id="SIT96642.1"/>
    </source>
</evidence>
<gene>
    <name evidence="1" type="ORF">SAMN05660493_01333</name>
</gene>
<organism evidence="1 2">
    <name type="scientific">Epilithonimonas bovis DSM 19482</name>
    <dbReference type="NCBI Taxonomy" id="1121284"/>
    <lineage>
        <taxon>Bacteria</taxon>
        <taxon>Pseudomonadati</taxon>
        <taxon>Bacteroidota</taxon>
        <taxon>Flavobacteriia</taxon>
        <taxon>Flavobacteriales</taxon>
        <taxon>Weeksellaceae</taxon>
        <taxon>Chryseobacterium group</taxon>
        <taxon>Epilithonimonas</taxon>
    </lineage>
</organism>
<dbReference type="Gene3D" id="3.40.50.410">
    <property type="entry name" value="von Willebrand factor, type A domain"/>
    <property type="match status" value="1"/>
</dbReference>
<dbReference type="Proteomes" id="UP000187261">
    <property type="component" value="Unassembled WGS sequence"/>
</dbReference>
<dbReference type="AlphaFoldDB" id="A0A1U7PXF3"/>